<evidence type="ECO:0000313" key="3">
    <source>
        <dbReference type="EMBL" id="MBP2351662.1"/>
    </source>
</evidence>
<dbReference type="Pfam" id="PF01301">
    <property type="entry name" value="Glyco_hydro_35"/>
    <property type="match status" value="1"/>
</dbReference>
<reference evidence="3 4" key="1">
    <citation type="submission" date="2021-03" db="EMBL/GenBank/DDBJ databases">
        <title>Sequencing the genomes of 1000 actinobacteria strains.</title>
        <authorList>
            <person name="Klenk H.-P."/>
        </authorList>
    </citation>
    <scope>NUCLEOTIDE SEQUENCE [LARGE SCALE GENOMIC DNA]</scope>
    <source>
        <strain evidence="3 4">DSM 18824</strain>
    </source>
</reference>
<name>A0ABS4UJ23_9ACTN</name>
<accession>A0ABS4UJ23</accession>
<dbReference type="SUPFAM" id="SSF51445">
    <property type="entry name" value="(Trans)glycosidases"/>
    <property type="match status" value="1"/>
</dbReference>
<proteinExistence type="predicted"/>
<gene>
    <name evidence="3" type="ORF">JOF29_002745</name>
</gene>
<keyword evidence="4" id="KW-1185">Reference proteome</keyword>
<organism evidence="3 4">
    <name type="scientific">Kribbella aluminosa</name>
    <dbReference type="NCBI Taxonomy" id="416017"/>
    <lineage>
        <taxon>Bacteria</taxon>
        <taxon>Bacillati</taxon>
        <taxon>Actinomycetota</taxon>
        <taxon>Actinomycetes</taxon>
        <taxon>Propionibacteriales</taxon>
        <taxon>Kribbellaceae</taxon>
        <taxon>Kribbella</taxon>
    </lineage>
</organism>
<dbReference type="Pfam" id="PF18120">
    <property type="entry name" value="DUF5597"/>
    <property type="match status" value="1"/>
</dbReference>
<dbReference type="InterPro" id="IPR031330">
    <property type="entry name" value="Gly_Hdrlase_35_cat"/>
</dbReference>
<dbReference type="InterPro" id="IPR017853">
    <property type="entry name" value="GH"/>
</dbReference>
<feature type="domain" description="Glycoside hydrolase 35 catalytic" evidence="1">
    <location>
        <begin position="8"/>
        <end position="174"/>
    </location>
</feature>
<protein>
    <recommendedName>
        <fullName evidence="5">Beta-galactosidase</fullName>
    </recommendedName>
</protein>
<comment type="caution">
    <text evidence="3">The sequence shown here is derived from an EMBL/GenBank/DDBJ whole genome shotgun (WGS) entry which is preliminary data.</text>
</comment>
<evidence type="ECO:0000313" key="4">
    <source>
        <dbReference type="Proteomes" id="UP000755585"/>
    </source>
</evidence>
<evidence type="ECO:0000259" key="1">
    <source>
        <dbReference type="Pfam" id="PF01301"/>
    </source>
</evidence>
<dbReference type="EMBL" id="JAGINT010000001">
    <property type="protein sequence ID" value="MBP2351662.1"/>
    <property type="molecule type" value="Genomic_DNA"/>
</dbReference>
<dbReference type="Gene3D" id="3.20.20.80">
    <property type="entry name" value="Glycosidases"/>
    <property type="match status" value="1"/>
</dbReference>
<dbReference type="Gene3D" id="2.60.220.20">
    <property type="entry name" value="putative beta-Galactosidase from caulobacter crescentus"/>
    <property type="match status" value="1"/>
</dbReference>
<sequence length="521" mass="55791">MTTLRDGQLLVDGFPYLVVGAEVHNSSSGSAAAIEESFRTVAGLGANTVLVPVTWELLEPDEGEFDFAQVDAILSAARAHDLRVVPLWFGSYKNGMSSYAPGWVKEDTARFPRAEVPGGPIEHLSPFGEATVTADSRAFAELMAYLAREDTLHTVIMVQVENEVGLLGGSRDHSPLANDVFSAQVPPPVIAAVAGHPGTPVHADWVTRGSKSAGTWADVFGDSDNTDELFMACAYAAYVERVAGTGRARLDVPLLVNAWLDGSTVNPGPTGVAGGGRPGDYPSGGPVIRVAPIWREFAPTIDLLCPDFYFGDVRAVCERYADASAGLFIPEMHRTADGVAQMFLAVGEYGAVGVSPFGADSLSPHTPDHGRLADANAMLRMAHQLIRERPGAKRRGFLLDDAAPSPRVQLGDYVLSVELDKRSALEPAYGIVIEQDPGRFVILGRGFTVSFSALDGKVGVRSAQELHWNGDHIQPGRRLNGDETAAGTLGRFPAYGAVPEPLRIPRLENLSGMIQFDLYRF</sequence>
<dbReference type="InterPro" id="IPR040719">
    <property type="entry name" value="DUF5597"/>
</dbReference>
<evidence type="ECO:0008006" key="5">
    <source>
        <dbReference type="Google" id="ProtNLM"/>
    </source>
</evidence>
<feature type="domain" description="DUF5597" evidence="2">
    <location>
        <begin position="377"/>
        <end position="487"/>
    </location>
</feature>
<evidence type="ECO:0000259" key="2">
    <source>
        <dbReference type="Pfam" id="PF18120"/>
    </source>
</evidence>
<dbReference type="Proteomes" id="UP000755585">
    <property type="component" value="Unassembled WGS sequence"/>
</dbReference>
<dbReference type="RefSeq" id="WP_209694540.1">
    <property type="nucleotide sequence ID" value="NZ_BAAAVU010000013.1"/>
</dbReference>